<sequence>MAGLEPATEGSLQISGRNPKPEEELIICHKLNLNGYGDQTGAAIACFLVRHGAELQAHNKQVKTSLDITTDSKIEEVVQQFIAAFAKKEEQASKPSTATLDDCCAKSPLVTFHPCNHSVGLQGEQHQVEEMYRV</sequence>
<dbReference type="EMBL" id="BLXT01002832">
    <property type="protein sequence ID" value="GFN98015.1"/>
    <property type="molecule type" value="Genomic_DNA"/>
</dbReference>
<reference evidence="1 2" key="1">
    <citation type="journal article" date="2021" name="Elife">
        <title>Chloroplast acquisition without the gene transfer in kleptoplastic sea slugs, Plakobranchus ocellatus.</title>
        <authorList>
            <person name="Maeda T."/>
            <person name="Takahashi S."/>
            <person name="Yoshida T."/>
            <person name="Shimamura S."/>
            <person name="Takaki Y."/>
            <person name="Nagai Y."/>
            <person name="Toyoda A."/>
            <person name="Suzuki Y."/>
            <person name="Arimoto A."/>
            <person name="Ishii H."/>
            <person name="Satoh N."/>
            <person name="Nishiyama T."/>
            <person name="Hasebe M."/>
            <person name="Maruyama T."/>
            <person name="Minagawa J."/>
            <person name="Obokata J."/>
            <person name="Shigenobu S."/>
        </authorList>
    </citation>
    <scope>NUCLEOTIDE SEQUENCE [LARGE SCALE GENOMIC DNA]</scope>
</reference>
<organism evidence="1 2">
    <name type="scientific">Plakobranchus ocellatus</name>
    <dbReference type="NCBI Taxonomy" id="259542"/>
    <lineage>
        <taxon>Eukaryota</taxon>
        <taxon>Metazoa</taxon>
        <taxon>Spiralia</taxon>
        <taxon>Lophotrochozoa</taxon>
        <taxon>Mollusca</taxon>
        <taxon>Gastropoda</taxon>
        <taxon>Heterobranchia</taxon>
        <taxon>Euthyneura</taxon>
        <taxon>Panpulmonata</taxon>
        <taxon>Sacoglossa</taxon>
        <taxon>Placobranchoidea</taxon>
        <taxon>Plakobranchidae</taxon>
        <taxon>Plakobranchus</taxon>
    </lineage>
</organism>
<dbReference type="AlphaFoldDB" id="A0AAV3ZFN4"/>
<protein>
    <submittedName>
        <fullName evidence="1">E3 ubiquitin-protein ligase mib2-like isoform x2</fullName>
    </submittedName>
</protein>
<keyword evidence="2" id="KW-1185">Reference proteome</keyword>
<comment type="caution">
    <text evidence="1">The sequence shown here is derived from an EMBL/GenBank/DDBJ whole genome shotgun (WGS) entry which is preliminary data.</text>
</comment>
<evidence type="ECO:0000313" key="2">
    <source>
        <dbReference type="Proteomes" id="UP000735302"/>
    </source>
</evidence>
<gene>
    <name evidence="1" type="ORF">PoB_002452100</name>
</gene>
<accession>A0AAV3ZFN4</accession>
<proteinExistence type="predicted"/>
<name>A0AAV3ZFN4_9GAST</name>
<dbReference type="Proteomes" id="UP000735302">
    <property type="component" value="Unassembled WGS sequence"/>
</dbReference>
<evidence type="ECO:0000313" key="1">
    <source>
        <dbReference type="EMBL" id="GFN98015.1"/>
    </source>
</evidence>